<keyword evidence="1" id="KW-0812">Transmembrane</keyword>
<dbReference type="InterPro" id="IPR021279">
    <property type="entry name" value="DUF2721"/>
</dbReference>
<feature type="transmembrane region" description="Helical" evidence="1">
    <location>
        <begin position="90"/>
        <end position="111"/>
    </location>
</feature>
<evidence type="ECO:0000313" key="3">
    <source>
        <dbReference type="Proteomes" id="UP000292855"/>
    </source>
</evidence>
<keyword evidence="1" id="KW-1133">Transmembrane helix</keyword>
<dbReference type="RefSeq" id="WP_130140938.1">
    <property type="nucleotide sequence ID" value="NZ_SGIT01000001.1"/>
</dbReference>
<sequence length="155" mass="17550">MITYGTAALLFPAISLIMLAYTNRFLALAALVRSLHAKYLEHNKKGVLQGQIGNLRYRLKLLRHMQGMGVLSFISCIVCMYGIYLNNMLIAEITFALSLLFFTVSLVISFVEIQLSNKALELELSDMEEHSDPSLVQYLKKKLDSRKKSDDGQEE</sequence>
<accession>A0A4Q6XQU3</accession>
<proteinExistence type="predicted"/>
<comment type="caution">
    <text evidence="2">The sequence shown here is derived from an EMBL/GenBank/DDBJ whole genome shotgun (WGS) entry which is preliminary data.</text>
</comment>
<name>A0A4Q6XQU3_9SPHI</name>
<protein>
    <submittedName>
        <fullName evidence="2">DUF2721 domain-containing protein</fullName>
    </submittedName>
</protein>
<gene>
    <name evidence="2" type="ORF">EWE74_07970</name>
</gene>
<dbReference type="OrthoDB" id="9813525at2"/>
<dbReference type="Proteomes" id="UP000292855">
    <property type="component" value="Unassembled WGS sequence"/>
</dbReference>
<feature type="transmembrane region" description="Helical" evidence="1">
    <location>
        <begin position="65"/>
        <end position="84"/>
    </location>
</feature>
<organism evidence="2 3">
    <name type="scientific">Sphingobacterium corticibacterium</name>
    <dbReference type="NCBI Taxonomy" id="2484746"/>
    <lineage>
        <taxon>Bacteria</taxon>
        <taxon>Pseudomonadati</taxon>
        <taxon>Bacteroidota</taxon>
        <taxon>Sphingobacteriia</taxon>
        <taxon>Sphingobacteriales</taxon>
        <taxon>Sphingobacteriaceae</taxon>
        <taxon>Sphingobacterium</taxon>
    </lineage>
</organism>
<dbReference type="Pfam" id="PF11026">
    <property type="entry name" value="DUF2721"/>
    <property type="match status" value="1"/>
</dbReference>
<feature type="transmembrane region" description="Helical" evidence="1">
    <location>
        <begin position="6"/>
        <end position="32"/>
    </location>
</feature>
<evidence type="ECO:0000256" key="1">
    <source>
        <dbReference type="SAM" id="Phobius"/>
    </source>
</evidence>
<evidence type="ECO:0000313" key="2">
    <source>
        <dbReference type="EMBL" id="RZF62713.1"/>
    </source>
</evidence>
<dbReference type="AlphaFoldDB" id="A0A4Q6XQU3"/>
<reference evidence="2 3" key="1">
    <citation type="submission" date="2019-02" db="EMBL/GenBank/DDBJ databases">
        <authorList>
            <person name="Li Y."/>
        </authorList>
    </citation>
    <scope>NUCLEOTIDE SEQUENCE [LARGE SCALE GENOMIC DNA]</scope>
    <source>
        <strain evidence="2 3">30C10-4-7</strain>
    </source>
</reference>
<keyword evidence="1" id="KW-0472">Membrane</keyword>
<dbReference type="EMBL" id="SGIT01000001">
    <property type="protein sequence ID" value="RZF62713.1"/>
    <property type="molecule type" value="Genomic_DNA"/>
</dbReference>
<keyword evidence="3" id="KW-1185">Reference proteome</keyword>